<evidence type="ECO:0000313" key="2">
    <source>
        <dbReference type="Proteomes" id="UP000008021"/>
    </source>
</evidence>
<dbReference type="EnsemblPlants" id="OMERI04G01550.1">
    <property type="protein sequence ID" value="OMERI04G01550.1"/>
    <property type="gene ID" value="OMERI04G01550"/>
</dbReference>
<reference evidence="1" key="2">
    <citation type="submission" date="2018-05" db="EMBL/GenBank/DDBJ databases">
        <title>OmerRS3 (Oryza meridionalis Reference Sequence Version 3).</title>
        <authorList>
            <person name="Zhang J."/>
            <person name="Kudrna D."/>
            <person name="Lee S."/>
            <person name="Talag J."/>
            <person name="Welchert J."/>
            <person name="Wing R.A."/>
        </authorList>
    </citation>
    <scope>NUCLEOTIDE SEQUENCE [LARGE SCALE GENOMIC DNA]</scope>
    <source>
        <strain evidence="1">cv. OR44</strain>
    </source>
</reference>
<dbReference type="Proteomes" id="UP000008021">
    <property type="component" value="Chromosome 4"/>
</dbReference>
<organism evidence="1">
    <name type="scientific">Oryza meridionalis</name>
    <dbReference type="NCBI Taxonomy" id="40149"/>
    <lineage>
        <taxon>Eukaryota</taxon>
        <taxon>Viridiplantae</taxon>
        <taxon>Streptophyta</taxon>
        <taxon>Embryophyta</taxon>
        <taxon>Tracheophyta</taxon>
        <taxon>Spermatophyta</taxon>
        <taxon>Magnoliopsida</taxon>
        <taxon>Liliopsida</taxon>
        <taxon>Poales</taxon>
        <taxon>Poaceae</taxon>
        <taxon>BOP clade</taxon>
        <taxon>Oryzoideae</taxon>
        <taxon>Oryzeae</taxon>
        <taxon>Oryzinae</taxon>
        <taxon>Oryza</taxon>
    </lineage>
</organism>
<reference evidence="1" key="1">
    <citation type="submission" date="2015-04" db="UniProtKB">
        <authorList>
            <consortium name="EnsemblPlants"/>
        </authorList>
    </citation>
    <scope>IDENTIFICATION</scope>
</reference>
<evidence type="ECO:0000313" key="1">
    <source>
        <dbReference type="EnsemblPlants" id="OMERI04G01550.1"/>
    </source>
</evidence>
<dbReference type="AlphaFoldDB" id="A0A0E0DAE6"/>
<protein>
    <submittedName>
        <fullName evidence="1">Uncharacterized protein</fullName>
    </submittedName>
</protein>
<dbReference type="HOGENOM" id="CLU_2100809_0_0_1"/>
<proteinExistence type="predicted"/>
<dbReference type="Gramene" id="OMERI04G01550.1">
    <property type="protein sequence ID" value="OMERI04G01550.1"/>
    <property type="gene ID" value="OMERI04G01550"/>
</dbReference>
<name>A0A0E0DAE6_9ORYZ</name>
<sequence>MLLGFVPSWSFAGELHGCQCGRRRRRLVAAEVRDPKTSGRIDRKGWFLAAAAATSVGDREKPAPCGGASCFVVSVRDVTVPTNRRKKLAPCGGVSGFVVGVREVAAPFLATAAAAS</sequence>
<accession>A0A0E0DAE6</accession>
<keyword evidence="2" id="KW-1185">Reference proteome</keyword>